<dbReference type="AlphaFoldDB" id="A0A5B7HJL7"/>
<feature type="region of interest" description="Disordered" evidence="1">
    <location>
        <begin position="53"/>
        <end position="82"/>
    </location>
</feature>
<feature type="compositionally biased region" description="Pro residues" evidence="1">
    <location>
        <begin position="1"/>
        <end position="11"/>
    </location>
</feature>
<proteinExistence type="predicted"/>
<protein>
    <submittedName>
        <fullName evidence="2">Uncharacterized protein</fullName>
    </submittedName>
</protein>
<evidence type="ECO:0000313" key="3">
    <source>
        <dbReference type="Proteomes" id="UP000324222"/>
    </source>
</evidence>
<reference evidence="2 3" key="1">
    <citation type="submission" date="2019-05" db="EMBL/GenBank/DDBJ databases">
        <title>Another draft genome of Portunus trituberculatus and its Hox gene families provides insights of decapod evolution.</title>
        <authorList>
            <person name="Jeong J.-H."/>
            <person name="Song I."/>
            <person name="Kim S."/>
            <person name="Choi T."/>
            <person name="Kim D."/>
            <person name="Ryu S."/>
            <person name="Kim W."/>
        </authorList>
    </citation>
    <scope>NUCLEOTIDE SEQUENCE [LARGE SCALE GENOMIC DNA]</scope>
    <source>
        <tissue evidence="2">Muscle</tissue>
    </source>
</reference>
<feature type="compositionally biased region" description="Basic and acidic residues" evidence="1">
    <location>
        <begin position="64"/>
        <end position="82"/>
    </location>
</feature>
<comment type="caution">
    <text evidence="2">The sequence shown here is derived from an EMBL/GenBank/DDBJ whole genome shotgun (WGS) entry which is preliminary data.</text>
</comment>
<keyword evidence="3" id="KW-1185">Reference proteome</keyword>
<sequence length="82" mass="8617">MPQPAEGPPAGPAQRHHTNHTSTLISATTSVTALNSTVSGKLQQMEGLCEGLQQHHASVSADVNARKEGRESKEKKMNGSNG</sequence>
<organism evidence="2 3">
    <name type="scientific">Portunus trituberculatus</name>
    <name type="common">Swimming crab</name>
    <name type="synonym">Neptunus trituberculatus</name>
    <dbReference type="NCBI Taxonomy" id="210409"/>
    <lineage>
        <taxon>Eukaryota</taxon>
        <taxon>Metazoa</taxon>
        <taxon>Ecdysozoa</taxon>
        <taxon>Arthropoda</taxon>
        <taxon>Crustacea</taxon>
        <taxon>Multicrustacea</taxon>
        <taxon>Malacostraca</taxon>
        <taxon>Eumalacostraca</taxon>
        <taxon>Eucarida</taxon>
        <taxon>Decapoda</taxon>
        <taxon>Pleocyemata</taxon>
        <taxon>Brachyura</taxon>
        <taxon>Eubrachyura</taxon>
        <taxon>Portunoidea</taxon>
        <taxon>Portunidae</taxon>
        <taxon>Portuninae</taxon>
        <taxon>Portunus</taxon>
    </lineage>
</organism>
<feature type="region of interest" description="Disordered" evidence="1">
    <location>
        <begin position="1"/>
        <end position="28"/>
    </location>
</feature>
<name>A0A5B7HJL7_PORTR</name>
<accession>A0A5B7HJL7</accession>
<gene>
    <name evidence="2" type="ORF">E2C01_064385</name>
</gene>
<dbReference type="EMBL" id="VSRR010030632">
    <property type="protein sequence ID" value="MPC70146.1"/>
    <property type="molecule type" value="Genomic_DNA"/>
</dbReference>
<evidence type="ECO:0000313" key="2">
    <source>
        <dbReference type="EMBL" id="MPC70146.1"/>
    </source>
</evidence>
<dbReference type="Proteomes" id="UP000324222">
    <property type="component" value="Unassembled WGS sequence"/>
</dbReference>
<evidence type="ECO:0000256" key="1">
    <source>
        <dbReference type="SAM" id="MobiDB-lite"/>
    </source>
</evidence>